<dbReference type="OrthoDB" id="47007at2759"/>
<dbReference type="AlphaFoldDB" id="A0A0H1BAX3"/>
<reference evidence="4" key="1">
    <citation type="journal article" date="2015" name="PLoS Genet.">
        <title>The dynamic genome and transcriptome of the human fungal pathogen Blastomyces and close relative Emmonsia.</title>
        <authorList>
            <person name="Munoz J.F."/>
            <person name="Gauthier G.M."/>
            <person name="Desjardins C.A."/>
            <person name="Gallo J.E."/>
            <person name="Holder J."/>
            <person name="Sullivan T.D."/>
            <person name="Marty A.J."/>
            <person name="Carmen J.C."/>
            <person name="Chen Z."/>
            <person name="Ding L."/>
            <person name="Gujja S."/>
            <person name="Magrini V."/>
            <person name="Misas E."/>
            <person name="Mitreva M."/>
            <person name="Priest M."/>
            <person name="Saif S."/>
            <person name="Whiston E.A."/>
            <person name="Young S."/>
            <person name="Zeng Q."/>
            <person name="Goldman W.E."/>
            <person name="Mardis E.R."/>
            <person name="Taylor J.W."/>
            <person name="McEwen J.G."/>
            <person name="Clay O.K."/>
            <person name="Klein B.S."/>
            <person name="Cuomo C.A."/>
        </authorList>
    </citation>
    <scope>NUCLEOTIDE SEQUENCE [LARGE SCALE GENOMIC DNA]</scope>
    <source>
        <strain evidence="4">UAMH 139</strain>
    </source>
</reference>
<protein>
    <recommendedName>
        <fullName evidence="5">3-oxoacyl-[acyl-carrier protein] reductase</fullName>
    </recommendedName>
</protein>
<dbReference type="PANTHER" id="PTHR43639:SF1">
    <property type="entry name" value="SHORT-CHAIN DEHYDROGENASE_REDUCTASE FAMILY PROTEIN"/>
    <property type="match status" value="1"/>
</dbReference>
<dbReference type="Proteomes" id="UP000053573">
    <property type="component" value="Unassembled WGS sequence"/>
</dbReference>
<dbReference type="Gene3D" id="3.40.50.720">
    <property type="entry name" value="NAD(P)-binding Rossmann-like Domain"/>
    <property type="match status" value="1"/>
</dbReference>
<keyword evidence="4" id="KW-1185">Reference proteome</keyword>
<dbReference type="Pfam" id="PF00106">
    <property type="entry name" value="adh_short"/>
    <property type="match status" value="1"/>
</dbReference>
<dbReference type="SUPFAM" id="SSF51735">
    <property type="entry name" value="NAD(P)-binding Rossmann-fold domains"/>
    <property type="match status" value="1"/>
</dbReference>
<dbReference type="PANTHER" id="PTHR43639">
    <property type="entry name" value="OXIDOREDUCTASE, SHORT-CHAIN DEHYDROGENASE/REDUCTASE FAMILY (AFU_ORTHOLOGUE AFUA_5G02870)"/>
    <property type="match status" value="1"/>
</dbReference>
<proteinExistence type="inferred from homology"/>
<keyword evidence="2" id="KW-0560">Oxidoreductase</keyword>
<comment type="similarity">
    <text evidence="1">Belongs to the short-chain dehydrogenases/reductases (SDR) family.</text>
</comment>
<sequence length="134" mass="13957">MDSTPLKGKFAIVTGGSRGLGRAIAIELARRGASILLTFTSSSAGAEKTVTDITAAGGKAHAVAANSHDSQKAADAIIAKALELSRDGIDIVVHNAADGSDQTLEQVDRAIFDRVMHANVLFPILLVKTCRPHL</sequence>
<dbReference type="PRINTS" id="PR00081">
    <property type="entry name" value="GDHRDH"/>
</dbReference>
<dbReference type="InterPro" id="IPR002347">
    <property type="entry name" value="SDR_fam"/>
</dbReference>
<name>A0A0H1BAX3_9EURO</name>
<dbReference type="STRING" id="2060906.A0A0H1BAX3"/>
<dbReference type="InterPro" id="IPR036291">
    <property type="entry name" value="NAD(P)-bd_dom_sf"/>
</dbReference>
<evidence type="ECO:0000256" key="2">
    <source>
        <dbReference type="ARBA" id="ARBA00023002"/>
    </source>
</evidence>
<evidence type="ECO:0000313" key="4">
    <source>
        <dbReference type="Proteomes" id="UP000053573"/>
    </source>
</evidence>
<accession>A0A0H1BAX3</accession>
<dbReference type="EMBL" id="LDEV01003166">
    <property type="protein sequence ID" value="KLJ06351.1"/>
    <property type="molecule type" value="Genomic_DNA"/>
</dbReference>
<evidence type="ECO:0008006" key="5">
    <source>
        <dbReference type="Google" id="ProtNLM"/>
    </source>
</evidence>
<dbReference type="GO" id="GO:0016491">
    <property type="term" value="F:oxidoreductase activity"/>
    <property type="evidence" value="ECO:0007669"/>
    <property type="project" value="UniProtKB-KW"/>
</dbReference>
<gene>
    <name evidence="3" type="ORF">EMPG_10239</name>
</gene>
<organism evidence="3 4">
    <name type="scientific">Blastomyces silverae</name>
    <dbReference type="NCBI Taxonomy" id="2060906"/>
    <lineage>
        <taxon>Eukaryota</taxon>
        <taxon>Fungi</taxon>
        <taxon>Dikarya</taxon>
        <taxon>Ascomycota</taxon>
        <taxon>Pezizomycotina</taxon>
        <taxon>Eurotiomycetes</taxon>
        <taxon>Eurotiomycetidae</taxon>
        <taxon>Onygenales</taxon>
        <taxon>Ajellomycetaceae</taxon>
        <taxon>Blastomyces</taxon>
    </lineage>
</organism>
<comment type="caution">
    <text evidence="3">The sequence shown here is derived from an EMBL/GenBank/DDBJ whole genome shotgun (WGS) entry which is preliminary data.</text>
</comment>
<evidence type="ECO:0000313" key="3">
    <source>
        <dbReference type="EMBL" id="KLJ06351.1"/>
    </source>
</evidence>
<evidence type="ECO:0000256" key="1">
    <source>
        <dbReference type="ARBA" id="ARBA00006484"/>
    </source>
</evidence>